<dbReference type="CDD" id="cd06261">
    <property type="entry name" value="TM_PBP2"/>
    <property type="match status" value="1"/>
</dbReference>
<feature type="transmembrane region" description="Helical" evidence="5">
    <location>
        <begin position="16"/>
        <end position="34"/>
    </location>
</feature>
<organism evidence="8">
    <name type="scientific">Ignisphaera aggregans</name>
    <dbReference type="NCBI Taxonomy" id="334771"/>
    <lineage>
        <taxon>Archaea</taxon>
        <taxon>Thermoproteota</taxon>
        <taxon>Thermoprotei</taxon>
        <taxon>Desulfurococcales</taxon>
        <taxon>Desulfurococcaceae</taxon>
        <taxon>Ignisphaera</taxon>
    </lineage>
</organism>
<dbReference type="AlphaFoldDB" id="A0A7C4NL62"/>
<keyword evidence="4 5" id="KW-0472">Membrane</keyword>
<dbReference type="Pfam" id="PF00528">
    <property type="entry name" value="BPD_transp_1"/>
    <property type="match status" value="1"/>
</dbReference>
<comment type="caution">
    <text evidence="8">The sequence shown here is derived from an EMBL/GenBank/DDBJ whole genome shotgun (WGS) entry which is preliminary data.</text>
</comment>
<dbReference type="InterPro" id="IPR035906">
    <property type="entry name" value="MetI-like_sf"/>
</dbReference>
<feature type="domain" description="ABC transmembrane type-1" evidence="6">
    <location>
        <begin position="76"/>
        <end position="271"/>
    </location>
</feature>
<proteinExistence type="inferred from homology"/>
<evidence type="ECO:0000256" key="2">
    <source>
        <dbReference type="ARBA" id="ARBA00022692"/>
    </source>
</evidence>
<comment type="similarity">
    <text evidence="5">Belongs to the binding-protein-dependent transport system permease family.</text>
</comment>
<keyword evidence="5" id="KW-0813">Transport</keyword>
<keyword evidence="3 5" id="KW-1133">Transmembrane helix</keyword>
<accession>A0A7C4NL62</accession>
<evidence type="ECO:0000256" key="4">
    <source>
        <dbReference type="ARBA" id="ARBA00023136"/>
    </source>
</evidence>
<keyword evidence="2 5" id="KW-0812">Transmembrane</keyword>
<feature type="transmembrane region" description="Helical" evidence="5">
    <location>
        <begin position="195"/>
        <end position="213"/>
    </location>
</feature>
<feature type="transmembrane region" description="Helical" evidence="5">
    <location>
        <begin position="113"/>
        <end position="136"/>
    </location>
</feature>
<gene>
    <name evidence="8" type="ORF">ENU08_02415</name>
    <name evidence="7" type="ORF">ENU41_02195</name>
</gene>
<feature type="transmembrane region" description="Helical" evidence="5">
    <location>
        <begin position="251"/>
        <end position="273"/>
    </location>
</feature>
<evidence type="ECO:0000313" key="7">
    <source>
        <dbReference type="EMBL" id="HGQ35475.1"/>
    </source>
</evidence>
<dbReference type="PROSITE" id="PS50928">
    <property type="entry name" value="ABC_TM1"/>
    <property type="match status" value="1"/>
</dbReference>
<evidence type="ECO:0000313" key="8">
    <source>
        <dbReference type="EMBL" id="HGQ64082.1"/>
    </source>
</evidence>
<dbReference type="GO" id="GO:0005886">
    <property type="term" value="C:plasma membrane"/>
    <property type="evidence" value="ECO:0007669"/>
    <property type="project" value="UniProtKB-SubCell"/>
</dbReference>
<feature type="transmembrane region" description="Helical" evidence="5">
    <location>
        <begin position="80"/>
        <end position="101"/>
    </location>
</feature>
<dbReference type="PANTHER" id="PTHR42729">
    <property type="entry name" value="OLIGO/DIPEPTIDE TRANSPORT, PERMEASE PROTEIN (DPPC-2)"/>
    <property type="match status" value="1"/>
</dbReference>
<dbReference type="InterPro" id="IPR000515">
    <property type="entry name" value="MetI-like"/>
</dbReference>
<protein>
    <submittedName>
        <fullName evidence="8">ABC transporter permease subunit</fullName>
    </submittedName>
</protein>
<feature type="transmembrane region" description="Helical" evidence="5">
    <location>
        <begin position="142"/>
        <end position="160"/>
    </location>
</feature>
<comment type="subcellular location">
    <subcellularLocation>
        <location evidence="5">Cell membrane</location>
        <topology evidence="5">Multi-pass membrane protein</topology>
    </subcellularLocation>
    <subcellularLocation>
        <location evidence="1">Membrane</location>
        <topology evidence="1">Multi-pass membrane protein</topology>
    </subcellularLocation>
</comment>
<reference evidence="8" key="1">
    <citation type="journal article" date="2020" name="mSystems">
        <title>Genome- and Community-Level Interaction Insights into Carbon Utilization and Element Cycling Functions of Hydrothermarchaeota in Hydrothermal Sediment.</title>
        <authorList>
            <person name="Zhou Z."/>
            <person name="Liu Y."/>
            <person name="Xu W."/>
            <person name="Pan J."/>
            <person name="Luo Z.H."/>
            <person name="Li M."/>
        </authorList>
    </citation>
    <scope>NUCLEOTIDE SEQUENCE [LARGE SCALE GENOMIC DNA]</scope>
    <source>
        <strain evidence="8">SpSt-637</strain>
        <strain evidence="7">SpSt-667</strain>
    </source>
</reference>
<dbReference type="PANTHER" id="PTHR42729:SF1">
    <property type="entry name" value="OLIGO_DIPEPTIDE TRANSPORT, PERMEASE PROTEIN (DPPC-2)"/>
    <property type="match status" value="1"/>
</dbReference>
<name>A0A7C4NL62_9CREN</name>
<sequence>MTYKYNFKILLTKTTFPIWLGILIFLLLFSFVYTRTLPINPGRWYYTPSRLPPSKEYPLGTTMLGQNMVYIVPEALKNTITISAIGGCVGILIALILATAATLPKSNIIRNSFAYFIDVMCMIPGFPILMIVLYAWRAVLTLPLIGVIFGLIGWTFTARSIRGLLESLKTRLFIQLSYFSGASILDVLVKDIVPYILRYLMVGFINIMLWSVGQETFLSLFGAMKIEMVTIGTTIYWALQYQALFLGCWWWIVFPIIFLVIFIVSLYKVVMWIDTYVFVRRTMV</sequence>
<evidence type="ECO:0000256" key="1">
    <source>
        <dbReference type="ARBA" id="ARBA00004141"/>
    </source>
</evidence>
<dbReference type="EMBL" id="DTBD01000018">
    <property type="protein sequence ID" value="HGQ64082.1"/>
    <property type="molecule type" value="Genomic_DNA"/>
</dbReference>
<dbReference type="SUPFAM" id="SSF161098">
    <property type="entry name" value="MetI-like"/>
    <property type="match status" value="1"/>
</dbReference>
<feature type="transmembrane region" description="Helical" evidence="5">
    <location>
        <begin position="220"/>
        <end position="239"/>
    </location>
</feature>
<dbReference type="EMBL" id="DTCK01000012">
    <property type="protein sequence ID" value="HGQ35475.1"/>
    <property type="molecule type" value="Genomic_DNA"/>
</dbReference>
<evidence type="ECO:0000256" key="3">
    <source>
        <dbReference type="ARBA" id="ARBA00022989"/>
    </source>
</evidence>
<evidence type="ECO:0000256" key="5">
    <source>
        <dbReference type="RuleBase" id="RU363032"/>
    </source>
</evidence>
<dbReference type="GO" id="GO:0055085">
    <property type="term" value="P:transmembrane transport"/>
    <property type="evidence" value="ECO:0007669"/>
    <property type="project" value="InterPro"/>
</dbReference>
<dbReference type="Gene3D" id="1.10.3720.10">
    <property type="entry name" value="MetI-like"/>
    <property type="match status" value="1"/>
</dbReference>
<evidence type="ECO:0000259" key="6">
    <source>
        <dbReference type="PROSITE" id="PS50928"/>
    </source>
</evidence>